<accession>A0AAV0GUL0</accession>
<feature type="compositionally biased region" description="Basic and acidic residues" evidence="1">
    <location>
        <begin position="125"/>
        <end position="135"/>
    </location>
</feature>
<organism evidence="2 3">
    <name type="scientific">Linum tenue</name>
    <dbReference type="NCBI Taxonomy" id="586396"/>
    <lineage>
        <taxon>Eukaryota</taxon>
        <taxon>Viridiplantae</taxon>
        <taxon>Streptophyta</taxon>
        <taxon>Embryophyta</taxon>
        <taxon>Tracheophyta</taxon>
        <taxon>Spermatophyta</taxon>
        <taxon>Magnoliopsida</taxon>
        <taxon>eudicotyledons</taxon>
        <taxon>Gunneridae</taxon>
        <taxon>Pentapetalae</taxon>
        <taxon>rosids</taxon>
        <taxon>fabids</taxon>
        <taxon>Malpighiales</taxon>
        <taxon>Linaceae</taxon>
        <taxon>Linum</taxon>
    </lineage>
</organism>
<sequence length="209" mass="23455">MLLRKNSWRKLSVRLLERKQAASKDPYKLTVAQQMRKKHLGTNFIICSALDKHMAVLMLSVLSSHDGAAESSRRMTVLRNTFERALWTHHLPIRHSCLDTTPATDCTDSTNTPLCIGSINSSSDVEGHNDDKNADDGEGVGLSHLSNGRQGDTKKREETRSNLFHENETQEWLECQSSAADMRVDSVATVVIVESKDFDKKLKLGEMDM</sequence>
<feature type="region of interest" description="Disordered" evidence="1">
    <location>
        <begin position="120"/>
        <end position="163"/>
    </location>
</feature>
<evidence type="ECO:0000256" key="1">
    <source>
        <dbReference type="SAM" id="MobiDB-lite"/>
    </source>
</evidence>
<dbReference type="AlphaFoldDB" id="A0AAV0GUL0"/>
<evidence type="ECO:0000313" key="2">
    <source>
        <dbReference type="EMBL" id="CAI0376737.1"/>
    </source>
</evidence>
<gene>
    <name evidence="2" type="ORF">LITE_LOCUS1160</name>
</gene>
<comment type="caution">
    <text evidence="2">The sequence shown here is derived from an EMBL/GenBank/DDBJ whole genome shotgun (WGS) entry which is preliminary data.</text>
</comment>
<dbReference type="Proteomes" id="UP001154282">
    <property type="component" value="Unassembled WGS sequence"/>
</dbReference>
<feature type="compositionally biased region" description="Basic and acidic residues" evidence="1">
    <location>
        <begin position="151"/>
        <end position="163"/>
    </location>
</feature>
<keyword evidence="3" id="KW-1185">Reference proteome</keyword>
<evidence type="ECO:0000313" key="3">
    <source>
        <dbReference type="Proteomes" id="UP001154282"/>
    </source>
</evidence>
<reference evidence="2" key="1">
    <citation type="submission" date="2022-08" db="EMBL/GenBank/DDBJ databases">
        <authorList>
            <person name="Gutierrez-Valencia J."/>
        </authorList>
    </citation>
    <scope>NUCLEOTIDE SEQUENCE</scope>
</reference>
<dbReference type="EMBL" id="CAMGYJ010000002">
    <property type="protein sequence ID" value="CAI0376737.1"/>
    <property type="molecule type" value="Genomic_DNA"/>
</dbReference>
<protein>
    <submittedName>
        <fullName evidence="2">Uncharacterized protein</fullName>
    </submittedName>
</protein>
<name>A0AAV0GUL0_9ROSI</name>
<proteinExistence type="predicted"/>